<keyword evidence="7" id="KW-1185">Reference proteome</keyword>
<evidence type="ECO:0000256" key="2">
    <source>
        <dbReference type="ARBA" id="ARBA00022963"/>
    </source>
</evidence>
<accession>A0A926EWM6</accession>
<evidence type="ECO:0000259" key="5">
    <source>
        <dbReference type="PROSITE" id="PS51635"/>
    </source>
</evidence>
<dbReference type="SUPFAM" id="SSF52151">
    <property type="entry name" value="FabD/lysophospholipase-like"/>
    <property type="match status" value="1"/>
</dbReference>
<dbReference type="CDD" id="cd07209">
    <property type="entry name" value="Pat_hypo_Ecoli_Z1214_like"/>
    <property type="match status" value="1"/>
</dbReference>
<dbReference type="GO" id="GO:0016042">
    <property type="term" value="P:lipid catabolic process"/>
    <property type="evidence" value="ECO:0007669"/>
    <property type="project" value="UniProtKB-UniRule"/>
</dbReference>
<dbReference type="PANTHER" id="PTHR14226">
    <property type="entry name" value="NEUROPATHY TARGET ESTERASE/SWISS CHEESE D.MELANOGASTER"/>
    <property type="match status" value="1"/>
</dbReference>
<feature type="short sequence motif" description="GXGXXG" evidence="4">
    <location>
        <begin position="8"/>
        <end position="13"/>
    </location>
</feature>
<dbReference type="Gene3D" id="3.40.1090.10">
    <property type="entry name" value="Cytosolic phospholipase A2 catalytic domain"/>
    <property type="match status" value="2"/>
</dbReference>
<feature type="short sequence motif" description="GXSXG" evidence="4">
    <location>
        <begin position="35"/>
        <end position="39"/>
    </location>
</feature>
<dbReference type="Proteomes" id="UP000601171">
    <property type="component" value="Unassembled WGS sequence"/>
</dbReference>
<comment type="caution">
    <text evidence="6">The sequence shown here is derived from an EMBL/GenBank/DDBJ whole genome shotgun (WGS) entry which is preliminary data.</text>
</comment>
<protein>
    <submittedName>
        <fullName evidence="6">Patatin-like phospholipase family protein</fullName>
    </submittedName>
</protein>
<evidence type="ECO:0000256" key="3">
    <source>
        <dbReference type="ARBA" id="ARBA00023098"/>
    </source>
</evidence>
<feature type="active site" description="Nucleophile" evidence="4">
    <location>
        <position position="37"/>
    </location>
</feature>
<sequence>MYGLVLEGGGAKGSYHVGAYKAILEEGLKIGAIAGTSIGALNGAMIAQGDFEKCRELWEDVSYSMVIDANDDELIRLKNLKLDKEDLILLTEKLKSLISDRGFDITPFKNLLNDYIDEEKIRASNMDFGLVTINLTDLKPIEIFIDDIPKGELKNYLLASAYLPAFKKERLGGKRYLDGGFYDNLPFKLLESKGYKDLIIVRTHARGFTRRLSSYDLNAIIISPSDDIGSTYEFESEKAKSNIELGYFDGLKAIRGLKGFRYYIDTDKDENYFLGKLFAIDNEQIRRIRTQIKTPDLPDKRVFFEYIIPKLASAMGLAKDFSYEDFIIALMEKRAEACHIERFKIYKYDELLDLIKCHPIVKEEGSEENEGTILENIIEKVDISSMFNKKELILEIAGIIMCDEY</sequence>
<proteinExistence type="predicted"/>
<feature type="domain" description="PNPLA" evidence="5">
    <location>
        <begin position="4"/>
        <end position="191"/>
    </location>
</feature>
<dbReference type="PANTHER" id="PTHR14226:SF29">
    <property type="entry name" value="NEUROPATHY TARGET ESTERASE SWS"/>
    <property type="match status" value="1"/>
</dbReference>
<keyword evidence="2 4" id="KW-0442">Lipid degradation</keyword>
<reference evidence="6" key="1">
    <citation type="submission" date="2020-08" db="EMBL/GenBank/DDBJ databases">
        <title>Genome public.</title>
        <authorList>
            <person name="Liu C."/>
            <person name="Sun Q."/>
        </authorList>
    </citation>
    <scope>NUCLEOTIDE SEQUENCE</scope>
    <source>
        <strain evidence="6">BX21</strain>
    </source>
</reference>
<dbReference type="InterPro" id="IPR050301">
    <property type="entry name" value="NTE"/>
</dbReference>
<keyword evidence="1 4" id="KW-0378">Hydrolase</keyword>
<organism evidence="6 7">
    <name type="scientific">Paratissierella segnis</name>
    <dbReference type="NCBI Taxonomy" id="2763679"/>
    <lineage>
        <taxon>Bacteria</taxon>
        <taxon>Bacillati</taxon>
        <taxon>Bacillota</taxon>
        <taxon>Tissierellia</taxon>
        <taxon>Tissierellales</taxon>
        <taxon>Tissierellaceae</taxon>
        <taxon>Paratissierella</taxon>
    </lineage>
</organism>
<dbReference type="GO" id="GO:0016787">
    <property type="term" value="F:hydrolase activity"/>
    <property type="evidence" value="ECO:0007669"/>
    <property type="project" value="UniProtKB-UniRule"/>
</dbReference>
<keyword evidence="3 4" id="KW-0443">Lipid metabolism</keyword>
<dbReference type="EMBL" id="JACRTG010000016">
    <property type="protein sequence ID" value="MBC8587902.1"/>
    <property type="molecule type" value="Genomic_DNA"/>
</dbReference>
<gene>
    <name evidence="6" type="ORF">H8707_06590</name>
</gene>
<dbReference type="InterPro" id="IPR002641">
    <property type="entry name" value="PNPLA_dom"/>
</dbReference>
<evidence type="ECO:0000313" key="6">
    <source>
        <dbReference type="EMBL" id="MBC8587902.1"/>
    </source>
</evidence>
<dbReference type="InterPro" id="IPR016035">
    <property type="entry name" value="Acyl_Trfase/lysoPLipase"/>
</dbReference>
<feature type="active site" description="Proton acceptor" evidence="4">
    <location>
        <position position="178"/>
    </location>
</feature>
<evidence type="ECO:0000256" key="1">
    <source>
        <dbReference type="ARBA" id="ARBA00022801"/>
    </source>
</evidence>
<dbReference type="RefSeq" id="WP_262429349.1">
    <property type="nucleotide sequence ID" value="NZ_JACRTG010000016.1"/>
</dbReference>
<evidence type="ECO:0000256" key="4">
    <source>
        <dbReference type="PROSITE-ProRule" id="PRU01161"/>
    </source>
</evidence>
<name>A0A926EWM6_9FIRM</name>
<feature type="short sequence motif" description="DGA/G" evidence="4">
    <location>
        <begin position="178"/>
        <end position="180"/>
    </location>
</feature>
<dbReference type="Pfam" id="PF01734">
    <property type="entry name" value="Patatin"/>
    <property type="match status" value="1"/>
</dbReference>
<dbReference type="PROSITE" id="PS51635">
    <property type="entry name" value="PNPLA"/>
    <property type="match status" value="1"/>
</dbReference>
<dbReference type="AlphaFoldDB" id="A0A926EWM6"/>
<evidence type="ECO:0000313" key="7">
    <source>
        <dbReference type="Proteomes" id="UP000601171"/>
    </source>
</evidence>